<dbReference type="Gene3D" id="1.20.1630.10">
    <property type="entry name" value="Formate dehydrogenase/DMSO reductase domain"/>
    <property type="match status" value="1"/>
</dbReference>
<feature type="transmembrane region" description="Helical" evidence="7">
    <location>
        <begin position="169"/>
        <end position="186"/>
    </location>
</feature>
<feature type="transmembrane region" description="Helical" evidence="7">
    <location>
        <begin position="54"/>
        <end position="82"/>
    </location>
</feature>
<dbReference type="InterPro" id="IPR005614">
    <property type="entry name" value="NrfD-like"/>
</dbReference>
<dbReference type="EC" id="1.12.99.6" evidence="8"/>
<protein>
    <submittedName>
        <fullName evidence="8">Ni/Fe-hydrogenase cytochrome b subunit</fullName>
        <ecNumber evidence="8">1.12.99.6</ecNumber>
    </submittedName>
</protein>
<accession>A0ABW8V5Q6</accession>
<dbReference type="EMBL" id="JBJLSN010000011">
    <property type="protein sequence ID" value="MFL7901651.1"/>
    <property type="molecule type" value="Genomic_DNA"/>
</dbReference>
<keyword evidence="5 7" id="KW-1133">Transmembrane helix</keyword>
<feature type="transmembrane region" description="Helical" evidence="7">
    <location>
        <begin position="283"/>
        <end position="301"/>
    </location>
</feature>
<dbReference type="Pfam" id="PF03916">
    <property type="entry name" value="NrfD"/>
    <property type="match status" value="1"/>
</dbReference>
<evidence type="ECO:0000256" key="7">
    <source>
        <dbReference type="SAM" id="Phobius"/>
    </source>
</evidence>
<dbReference type="InterPro" id="IPR051817">
    <property type="entry name" value="FDH_cytochrome_b556_subunit"/>
</dbReference>
<keyword evidence="9" id="KW-1185">Reference proteome</keyword>
<dbReference type="Proteomes" id="UP001628281">
    <property type="component" value="Unassembled WGS sequence"/>
</dbReference>
<feature type="transmembrane region" description="Helical" evidence="7">
    <location>
        <begin position="313"/>
        <end position="332"/>
    </location>
</feature>
<organism evidence="8 9">
    <name type="scientific">Azospirillum argentinense</name>
    <dbReference type="NCBI Taxonomy" id="2970906"/>
    <lineage>
        <taxon>Bacteria</taxon>
        <taxon>Pseudomonadati</taxon>
        <taxon>Pseudomonadota</taxon>
        <taxon>Alphaproteobacteria</taxon>
        <taxon>Rhodospirillales</taxon>
        <taxon>Azospirillaceae</taxon>
        <taxon>Azospirillum</taxon>
    </lineage>
</organism>
<dbReference type="PANTHER" id="PTHR30074">
    <property type="entry name" value="FORMATE DEHYDROGENASE, NITRATE-INDUCIBLE, CYTOCHROME B556 FDN SUBUNIT"/>
    <property type="match status" value="1"/>
</dbReference>
<keyword evidence="8" id="KW-0560">Oxidoreductase</keyword>
<feature type="transmembrane region" description="Helical" evidence="7">
    <location>
        <begin position="94"/>
        <end position="113"/>
    </location>
</feature>
<gene>
    <name evidence="8" type="primary">hybB</name>
    <name evidence="8" type="ORF">ACJ41P_10990</name>
</gene>
<feature type="transmembrane region" description="Helical" evidence="7">
    <location>
        <begin position="206"/>
        <end position="229"/>
    </location>
</feature>
<evidence type="ECO:0000256" key="6">
    <source>
        <dbReference type="ARBA" id="ARBA00023136"/>
    </source>
</evidence>
<feature type="transmembrane region" description="Helical" evidence="7">
    <location>
        <begin position="12"/>
        <end position="34"/>
    </location>
</feature>
<feature type="transmembrane region" description="Helical" evidence="7">
    <location>
        <begin position="250"/>
        <end position="271"/>
    </location>
</feature>
<proteinExistence type="inferred from homology"/>
<evidence type="ECO:0000256" key="3">
    <source>
        <dbReference type="ARBA" id="ARBA00022475"/>
    </source>
</evidence>
<evidence type="ECO:0000313" key="9">
    <source>
        <dbReference type="Proteomes" id="UP001628281"/>
    </source>
</evidence>
<reference evidence="8 9" key="1">
    <citation type="submission" date="2024-11" db="EMBL/GenBank/DDBJ databases">
        <title>Draft genome sequences of two bacteria associated to sugarcane roots in Colombia.</title>
        <authorList>
            <person name="Pardo-Diaz S."/>
            <person name="Masmela-Mendoza J."/>
            <person name="Delgadillo-Duran P."/>
            <person name="Bautista E.J."/>
            <person name="Rojas-Tapias D.F."/>
        </authorList>
    </citation>
    <scope>NUCLEOTIDE SEQUENCE [LARGE SCALE GENOMIC DNA]</scope>
    <source>
        <strain evidence="8 9">Ap18</strain>
    </source>
</reference>
<feature type="transmembrane region" description="Helical" evidence="7">
    <location>
        <begin position="352"/>
        <end position="370"/>
    </location>
</feature>
<dbReference type="RefSeq" id="WP_349620606.1">
    <property type="nucleotide sequence ID" value="NZ_JBDZDB010000009.1"/>
</dbReference>
<comment type="similarity">
    <text evidence="2">Belongs to the NrfD family.</text>
</comment>
<evidence type="ECO:0000256" key="5">
    <source>
        <dbReference type="ARBA" id="ARBA00022989"/>
    </source>
</evidence>
<comment type="caution">
    <text evidence="8">The sequence shown here is derived from an EMBL/GenBank/DDBJ whole genome shotgun (WGS) entry which is preliminary data.</text>
</comment>
<sequence length="384" mass="42216">MSSQAHEHQPLGGRVLTLPFLICAALVAVAGVILFQRYTQGLAAASNLNDGYPWGIWVAIDVVIGSAFGCAGYVIALLCYILNRGEYHPLVRPAVLASLFGYGLAGLAVLVDLGRYWNFYHMMLPWYAQPNSVMLEVGLCVATYTLVLVVEFAPAFLERFGIEGLRAKLNRVLWVFIALGVLLPTMHQSSLGTMMVIVGHKLSPLWQSQMLPVFFLLTAILMGFAIVVWESVMASLNFRRPMETPVLSKLAGLMLVVASLFVVLRFVDLIVRGQIGQIFGGPQSGWFVVEMVLMISGLALLIPKANRNRSRALFLSASLLLAAGILYRLNVYLIGFTPAVGPWHYFPSVKEIMVTVGVFALEIALYLLFVKKLPVMHAVHPEHG</sequence>
<evidence type="ECO:0000313" key="8">
    <source>
        <dbReference type="EMBL" id="MFL7901651.1"/>
    </source>
</evidence>
<evidence type="ECO:0000256" key="2">
    <source>
        <dbReference type="ARBA" id="ARBA00008929"/>
    </source>
</evidence>
<keyword evidence="4 7" id="KW-0812">Transmembrane</keyword>
<keyword evidence="6 7" id="KW-0472">Membrane</keyword>
<name>A0ABW8V5Q6_9PROT</name>
<keyword evidence="3" id="KW-1003">Cell membrane</keyword>
<dbReference type="NCBIfam" id="NF008133">
    <property type="entry name" value="PRK10881.1"/>
    <property type="match status" value="1"/>
</dbReference>
<comment type="subcellular location">
    <subcellularLocation>
        <location evidence="1">Cell membrane</location>
        <topology evidence="1">Multi-pass membrane protein</topology>
    </subcellularLocation>
</comment>
<dbReference type="PANTHER" id="PTHR30074:SF4">
    <property type="entry name" value="NI_FE-HYDROGENASE 2 B-TYPE CYTOCHROME SUBUNIT-RELATED"/>
    <property type="match status" value="1"/>
</dbReference>
<evidence type="ECO:0000256" key="4">
    <source>
        <dbReference type="ARBA" id="ARBA00022692"/>
    </source>
</evidence>
<evidence type="ECO:0000256" key="1">
    <source>
        <dbReference type="ARBA" id="ARBA00004651"/>
    </source>
</evidence>
<feature type="transmembrane region" description="Helical" evidence="7">
    <location>
        <begin position="133"/>
        <end position="157"/>
    </location>
</feature>
<dbReference type="GO" id="GO:0033748">
    <property type="term" value="F:hydrogenase (acceptor) activity"/>
    <property type="evidence" value="ECO:0007669"/>
    <property type="project" value="UniProtKB-EC"/>
</dbReference>